<dbReference type="SUPFAM" id="SSF140566">
    <property type="entry name" value="FlgN-like"/>
    <property type="match status" value="1"/>
</dbReference>
<protein>
    <recommendedName>
        <fullName evidence="4">Flagellar protein FlgN</fullName>
    </recommendedName>
</protein>
<sequence length="170" mass="19695">MSPLKDSIINLILERIAQNYEEQIPYYEEMYRIAREQQALLQQAEIDTDLLLGLINQRQELIENLEGRNREISLIRDEVCQALEIKEFNITNIQNRVNGPGTHALTTVLAELSTVLTKIKELDKKNEELLREGITKVKDKLRQMQDAKKATKAYQPAAPLRDGVFIDYNR</sequence>
<keyword evidence="1" id="KW-1005">Bacterial flagellum biogenesis</keyword>
<dbReference type="EMBL" id="CP045798">
    <property type="protein sequence ID" value="QNB46897.1"/>
    <property type="molecule type" value="Genomic_DNA"/>
</dbReference>
<evidence type="ECO:0000313" key="2">
    <source>
        <dbReference type="EMBL" id="QNB46897.1"/>
    </source>
</evidence>
<dbReference type="GO" id="GO:0044780">
    <property type="term" value="P:bacterial-type flagellum assembly"/>
    <property type="evidence" value="ECO:0007669"/>
    <property type="project" value="InterPro"/>
</dbReference>
<keyword evidence="3" id="KW-1185">Reference proteome</keyword>
<evidence type="ECO:0000313" key="3">
    <source>
        <dbReference type="Proteomes" id="UP000515847"/>
    </source>
</evidence>
<gene>
    <name evidence="2" type="ORF">BR63_11595</name>
</gene>
<dbReference type="Pfam" id="PF05130">
    <property type="entry name" value="FlgN"/>
    <property type="match status" value="1"/>
</dbReference>
<accession>A0A7G6E493</accession>
<reference evidence="2 3" key="1">
    <citation type="journal article" date="2019" name="Front. Microbiol.">
        <title>Thermoanaerosceptrum fracticalcis gen. nov. sp. nov., a Novel Fumarate-Fermenting Microorganism From a Deep Fractured Carbonate Aquifer of the US Great Basin.</title>
        <authorList>
            <person name="Hamilton-Brehm S.D."/>
            <person name="Stewart L.E."/>
            <person name="Zavarin M."/>
            <person name="Caldwell M."/>
            <person name="Lawson P.A."/>
            <person name="Onstott T.C."/>
            <person name="Grzymski J."/>
            <person name="Neveux I."/>
            <person name="Lollar B.S."/>
            <person name="Russell C.E."/>
            <person name="Moser D.P."/>
        </authorList>
    </citation>
    <scope>NUCLEOTIDE SEQUENCE [LARGE SCALE GENOMIC DNA]</scope>
    <source>
        <strain evidence="2 3">DRI-13</strain>
    </source>
</reference>
<evidence type="ECO:0000256" key="1">
    <source>
        <dbReference type="ARBA" id="ARBA00022795"/>
    </source>
</evidence>
<name>A0A7G6E493_THEFR</name>
<dbReference type="AlphaFoldDB" id="A0A7G6E493"/>
<organism evidence="2 3">
    <name type="scientific">Thermanaerosceptrum fracticalcis</name>
    <dbReference type="NCBI Taxonomy" id="1712410"/>
    <lineage>
        <taxon>Bacteria</taxon>
        <taxon>Bacillati</taxon>
        <taxon>Bacillota</taxon>
        <taxon>Clostridia</taxon>
        <taxon>Eubacteriales</taxon>
        <taxon>Peptococcaceae</taxon>
        <taxon>Thermanaerosceptrum</taxon>
    </lineage>
</organism>
<dbReference type="InterPro" id="IPR036679">
    <property type="entry name" value="FlgN-like_sf"/>
</dbReference>
<proteinExistence type="predicted"/>
<dbReference type="KEGG" id="tfr:BR63_11595"/>
<dbReference type="InterPro" id="IPR007809">
    <property type="entry name" value="FlgN-like"/>
</dbReference>
<dbReference type="Proteomes" id="UP000515847">
    <property type="component" value="Chromosome"/>
</dbReference>
<dbReference type="Gene3D" id="1.20.58.300">
    <property type="entry name" value="FlgN-like"/>
    <property type="match status" value="1"/>
</dbReference>
<evidence type="ECO:0008006" key="4">
    <source>
        <dbReference type="Google" id="ProtNLM"/>
    </source>
</evidence>